<name>A0A1Z1WGD3_9ACTN</name>
<dbReference type="Proteomes" id="UP000195880">
    <property type="component" value="Chromosome"/>
</dbReference>
<evidence type="ECO:0000313" key="2">
    <source>
        <dbReference type="Proteomes" id="UP000195880"/>
    </source>
</evidence>
<evidence type="ECO:0000313" key="1">
    <source>
        <dbReference type="EMBL" id="ARX85497.1"/>
    </source>
</evidence>
<sequence length="43" mass="4391">MEASKSEVALCKEPALVEAPAGLAGIVAPSRVVLIEDVEDEGP</sequence>
<organism evidence="1 2">
    <name type="scientific">Streptomyces alboflavus</name>
    <dbReference type="NCBI Taxonomy" id="67267"/>
    <lineage>
        <taxon>Bacteria</taxon>
        <taxon>Bacillati</taxon>
        <taxon>Actinomycetota</taxon>
        <taxon>Actinomycetes</taxon>
        <taxon>Kitasatosporales</taxon>
        <taxon>Streptomycetaceae</taxon>
        <taxon>Streptomyces</taxon>
    </lineage>
</organism>
<accession>A0A1Z1WGD3</accession>
<protein>
    <submittedName>
        <fullName evidence="1">Uncharacterized protein</fullName>
    </submittedName>
</protein>
<keyword evidence="2" id="KW-1185">Reference proteome</keyword>
<dbReference type="AlphaFoldDB" id="A0A1Z1WGD3"/>
<proteinExistence type="predicted"/>
<reference evidence="1 2" key="1">
    <citation type="submission" date="2017-05" db="EMBL/GenBank/DDBJ databases">
        <title>Streptomyces alboflavus Genome sequencing and assembly.</title>
        <authorList>
            <person name="Wang Y."/>
            <person name="Du B."/>
            <person name="Ding Y."/>
            <person name="Liu H."/>
            <person name="Hou Q."/>
            <person name="Liu K."/>
            <person name="Wang C."/>
            <person name="Yao L."/>
        </authorList>
    </citation>
    <scope>NUCLEOTIDE SEQUENCE [LARGE SCALE GENOMIC DNA]</scope>
    <source>
        <strain evidence="1 2">MDJK44</strain>
    </source>
</reference>
<dbReference type="KEGG" id="salf:SMD44_04961"/>
<dbReference type="EMBL" id="CP021748">
    <property type="protein sequence ID" value="ARX85497.1"/>
    <property type="molecule type" value="Genomic_DNA"/>
</dbReference>
<dbReference type="RefSeq" id="WP_257791655.1">
    <property type="nucleotide sequence ID" value="NZ_CP021748.1"/>
</dbReference>
<gene>
    <name evidence="1" type="ORF">SMD44_04961</name>
</gene>